<feature type="domain" description="VWFC" evidence="9">
    <location>
        <begin position="1077"/>
        <end position="1142"/>
    </location>
</feature>
<reference evidence="10" key="1">
    <citation type="journal article" date="2023" name="Science">
        <title>Genome structures resolve the early diversification of teleost fishes.</title>
        <authorList>
            <person name="Parey E."/>
            <person name="Louis A."/>
            <person name="Montfort J."/>
            <person name="Bouchez O."/>
            <person name="Roques C."/>
            <person name="Iampietro C."/>
            <person name="Lluch J."/>
            <person name="Castinel A."/>
            <person name="Donnadieu C."/>
            <person name="Desvignes T."/>
            <person name="Floi Bucao C."/>
            <person name="Jouanno E."/>
            <person name="Wen M."/>
            <person name="Mejri S."/>
            <person name="Dirks R."/>
            <person name="Jansen H."/>
            <person name="Henkel C."/>
            <person name="Chen W.J."/>
            <person name="Zahm M."/>
            <person name="Cabau C."/>
            <person name="Klopp C."/>
            <person name="Thompson A.W."/>
            <person name="Robinson-Rechavi M."/>
            <person name="Braasch I."/>
            <person name="Lecointre G."/>
            <person name="Bobe J."/>
            <person name="Postlethwait J.H."/>
            <person name="Berthelot C."/>
            <person name="Roest Crollius H."/>
            <person name="Guiguen Y."/>
        </authorList>
    </citation>
    <scope>NUCLEOTIDE SEQUENCE</scope>
    <source>
        <strain evidence="10">NC1722</strain>
    </source>
</reference>
<sequence length="1272" mass="144372">MQLQEESAGIAASVEALASQECNPLDGEGEHRPREGASGDPNVMPVDKGTLEAFTTHHALQQAQMSKELLELNSILALKEAFVKKMCQNDSQLEPMQREYQENMKGLQTAVGSLQKEKEELILDLHSSRKDITQSKLGEQRRQRLQELEGQIAALKKQLQEQAKLLKLKEVSLRNVAKLSQEIQAMKLQRAQLMKKMKEDSDKFRLWKHKKEREVLQLKEKDRKRNYEMLKLERDFQKQANVLRRKTEEAAAANKRLKDALLKRSEAAEKQKEIGNRGMEGTAGRLKSWLLNEVEVLVSTEEARRHLKDLLEDRKILAGEISQLKDKMEAGEQPIAKVRRRTFTVEADCHGEQEASFGKQVKDLETEMQLRSAQIADLQQKVLETDNEERVKHRWDTVNTIIEAKCALKFLMSELVSAKVLSTRLEGSLKQEGGNYHDLQRALCEERKLTSAMELEHQRRLVELEQSHQEKVLYLLGQLQGKPVAVEGEGKEGEREISTREQELLQRLKFQEEQIEKMKELSEQNQRLLAETGWYRQKLAFLQVAGGKKTSTLSEQSQSPDSSFEFVPPTPPLKPKGRRFTKARMPSLAPTVDLDVHVSPSDSDQEEEMNEGFPRKSRGRRCSREKSSITGCACNGRCGNKLCCCRKGKMTCGENCQCDHRKCRVMETLPSSTGNGEMEELYQDLVFTPEDPTAVGLGDSTFFKPPCVTPTMKLLKEIHDIGQLPADLKLERKLTILEEEEEEEEEQEEEWSSVSMMKKRRAVLTCQNSFFSACTPIREEKAGEVLRKLANKRGVYYQATQKPQGPLGGAGVWSAGTMTARSRFEDLCLPLVCVILLCTIERSVSLKQSDSFCTFQEKKYKAAERWHPYLEPYGYVYCINCLCSETGSVLCNRVKCPPLPCSSPTPVPQQCCHRCPDVSPSPLLVRAGGKSCDYSGLQYQHGEVFVAEGLFPNRQVNQCAQCSCSEGNVYCRLRTCPKLTCPFPISVPESCCRVCKGSGDGDTSWDPTEGESSRQPANREARHSYQRAQYELLSARSLSSLPRLPSFRSHRGLLSDQQQTTGTTVQILINNHSQHGRVCVSNGKTYSHGDSWHPVLRTFGVMECVICTCNVTRQECRKIHCPDRHPCKHPQKVDGKCCKVCPVEEMALSSRGSKQYFCGEETLPVYEALHSGEGGSIRTIVLETEHPAEAELHIWTVIRGLLRNFRIEKIPVKEFQKRSDFKPLTRTTQSRWKIFREGETQMNQMCARQTCRTELDDLVRVLFLDSPEKGHC</sequence>
<keyword evidence="11" id="KW-1185">Reference proteome</keyword>
<dbReference type="PROSITE" id="PS01208">
    <property type="entry name" value="VWFC_1"/>
    <property type="match status" value="3"/>
</dbReference>
<evidence type="ECO:0000259" key="9">
    <source>
        <dbReference type="PROSITE" id="PS50184"/>
    </source>
</evidence>
<proteinExistence type="predicted"/>
<evidence type="ECO:0000256" key="8">
    <source>
        <dbReference type="SAM" id="MobiDB-lite"/>
    </source>
</evidence>
<dbReference type="GO" id="GO:0048731">
    <property type="term" value="P:system development"/>
    <property type="evidence" value="ECO:0007669"/>
    <property type="project" value="UniProtKB-ARBA"/>
</dbReference>
<evidence type="ECO:0000313" key="11">
    <source>
        <dbReference type="Proteomes" id="UP001221898"/>
    </source>
</evidence>
<keyword evidence="3" id="KW-0964">Secreted</keyword>
<evidence type="ECO:0000256" key="5">
    <source>
        <dbReference type="ARBA" id="ARBA00022737"/>
    </source>
</evidence>
<keyword evidence="5" id="KW-0677">Repeat</keyword>
<evidence type="ECO:0000256" key="2">
    <source>
        <dbReference type="ARBA" id="ARBA00022473"/>
    </source>
</evidence>
<dbReference type="SUPFAM" id="SSF57603">
    <property type="entry name" value="FnI-like domain"/>
    <property type="match status" value="3"/>
</dbReference>
<keyword evidence="6" id="KW-0325">Glycoprotein</keyword>
<dbReference type="Pfam" id="PF25764">
    <property type="entry name" value="KIF21A_4th"/>
    <property type="match status" value="1"/>
</dbReference>
<dbReference type="SMART" id="SM00214">
    <property type="entry name" value="VWC"/>
    <property type="match status" value="3"/>
</dbReference>
<evidence type="ECO:0000256" key="6">
    <source>
        <dbReference type="ARBA" id="ARBA00023180"/>
    </source>
</evidence>
<dbReference type="Pfam" id="PF23334">
    <property type="entry name" value="VWC2L_2nd"/>
    <property type="match status" value="1"/>
</dbReference>
<evidence type="ECO:0000256" key="7">
    <source>
        <dbReference type="SAM" id="Coils"/>
    </source>
</evidence>
<dbReference type="Proteomes" id="UP001221898">
    <property type="component" value="Unassembled WGS sequence"/>
</dbReference>
<dbReference type="PROSITE" id="PS50184">
    <property type="entry name" value="VWFC_2"/>
    <property type="match status" value="3"/>
</dbReference>
<feature type="coiled-coil region" evidence="7">
    <location>
        <begin position="727"/>
        <end position="754"/>
    </location>
</feature>
<dbReference type="GO" id="GO:0030154">
    <property type="term" value="P:cell differentiation"/>
    <property type="evidence" value="ECO:0007669"/>
    <property type="project" value="TreeGrafter"/>
</dbReference>
<feature type="compositionally biased region" description="Basic and acidic residues" evidence="8">
    <location>
        <begin position="28"/>
        <end position="37"/>
    </location>
</feature>
<dbReference type="Pfam" id="PF00093">
    <property type="entry name" value="VWC"/>
    <property type="match status" value="2"/>
</dbReference>
<protein>
    <recommendedName>
        <fullName evidence="9">VWFC domain-containing protein</fullName>
    </recommendedName>
</protein>
<keyword evidence="7" id="KW-0175">Coiled coil</keyword>
<keyword evidence="4" id="KW-0732">Signal</keyword>
<evidence type="ECO:0000313" key="10">
    <source>
        <dbReference type="EMBL" id="KAJ8405234.1"/>
    </source>
</evidence>
<dbReference type="Pfam" id="PF19548">
    <property type="entry name" value="CHRDL_1_2_C"/>
    <property type="match status" value="1"/>
</dbReference>
<organism evidence="10 11">
    <name type="scientific">Aldrovandia affinis</name>
    <dbReference type="NCBI Taxonomy" id="143900"/>
    <lineage>
        <taxon>Eukaryota</taxon>
        <taxon>Metazoa</taxon>
        <taxon>Chordata</taxon>
        <taxon>Craniata</taxon>
        <taxon>Vertebrata</taxon>
        <taxon>Euteleostomi</taxon>
        <taxon>Actinopterygii</taxon>
        <taxon>Neopterygii</taxon>
        <taxon>Teleostei</taxon>
        <taxon>Notacanthiformes</taxon>
        <taxon>Halosauridae</taxon>
        <taxon>Aldrovandia</taxon>
    </lineage>
</organism>
<feature type="region of interest" description="Disordered" evidence="8">
    <location>
        <begin position="594"/>
        <end position="620"/>
    </location>
</feature>
<dbReference type="GO" id="GO:0005615">
    <property type="term" value="C:extracellular space"/>
    <property type="evidence" value="ECO:0007669"/>
    <property type="project" value="TreeGrafter"/>
</dbReference>
<feature type="coiled-coil region" evidence="7">
    <location>
        <begin position="97"/>
        <end position="203"/>
    </location>
</feature>
<comment type="subcellular location">
    <subcellularLocation>
        <location evidence="1">Secreted</location>
    </subcellularLocation>
</comment>
<feature type="coiled-coil region" evidence="7">
    <location>
        <begin position="501"/>
        <end position="531"/>
    </location>
</feature>
<feature type="domain" description="VWFC" evidence="9">
    <location>
        <begin position="851"/>
        <end position="916"/>
    </location>
</feature>
<dbReference type="PANTHER" id="PTHR46303:SF2">
    <property type="entry name" value="CHORDIN-LIKE PROTEIN 1"/>
    <property type="match status" value="1"/>
</dbReference>
<dbReference type="InterPro" id="IPR001007">
    <property type="entry name" value="VWF_dom"/>
</dbReference>
<feature type="region of interest" description="Disordered" evidence="8">
    <location>
        <begin position="551"/>
        <end position="580"/>
    </location>
</feature>
<gene>
    <name evidence="10" type="ORF">AAFF_G00322250</name>
</gene>
<dbReference type="GO" id="GO:0030514">
    <property type="term" value="P:negative regulation of BMP signaling pathway"/>
    <property type="evidence" value="ECO:0007669"/>
    <property type="project" value="TreeGrafter"/>
</dbReference>
<dbReference type="GO" id="GO:0036122">
    <property type="term" value="F:BMP binding"/>
    <property type="evidence" value="ECO:0007669"/>
    <property type="project" value="TreeGrafter"/>
</dbReference>
<feature type="coiled-coil region" evidence="7">
    <location>
        <begin position="243"/>
        <end position="270"/>
    </location>
</feature>
<dbReference type="Gene3D" id="6.20.200.20">
    <property type="match status" value="2"/>
</dbReference>
<feature type="domain" description="VWFC" evidence="9">
    <location>
        <begin position="930"/>
        <end position="996"/>
    </location>
</feature>
<evidence type="ECO:0000256" key="3">
    <source>
        <dbReference type="ARBA" id="ARBA00022525"/>
    </source>
</evidence>
<accession>A0AAD7SM60</accession>
<dbReference type="EMBL" id="JAINUG010000049">
    <property type="protein sequence ID" value="KAJ8405234.1"/>
    <property type="molecule type" value="Genomic_DNA"/>
</dbReference>
<dbReference type="FunFam" id="2.10.70.10:FF:000005">
    <property type="entry name" value="Chordin-like 1, isoform CRA_c"/>
    <property type="match status" value="1"/>
</dbReference>
<keyword evidence="2" id="KW-0217">Developmental protein</keyword>
<evidence type="ECO:0000256" key="1">
    <source>
        <dbReference type="ARBA" id="ARBA00004613"/>
    </source>
</evidence>
<feature type="compositionally biased region" description="Polar residues" evidence="8">
    <location>
        <begin position="551"/>
        <end position="562"/>
    </location>
</feature>
<dbReference type="AlphaFoldDB" id="A0AAD7SM60"/>
<dbReference type="Gene3D" id="2.10.70.10">
    <property type="entry name" value="Complement Module, domain 1"/>
    <property type="match status" value="1"/>
</dbReference>
<comment type="caution">
    <text evidence="10">The sequence shown here is derived from an EMBL/GenBank/DDBJ whole genome shotgun (WGS) entry which is preliminary data.</text>
</comment>
<name>A0AAD7SM60_9TELE</name>
<feature type="region of interest" description="Disordered" evidence="8">
    <location>
        <begin position="999"/>
        <end position="1021"/>
    </location>
</feature>
<dbReference type="PANTHER" id="PTHR46303">
    <property type="entry name" value="VWFC DOMAIN-CONTAINING PROTEIN"/>
    <property type="match status" value="1"/>
</dbReference>
<dbReference type="InterPro" id="IPR045716">
    <property type="entry name" value="CHRDL_1/2_C"/>
</dbReference>
<dbReference type="InterPro" id="IPR045717">
    <property type="entry name" value="CHRDL1/2"/>
</dbReference>
<evidence type="ECO:0000256" key="4">
    <source>
        <dbReference type="ARBA" id="ARBA00022729"/>
    </source>
</evidence>
<feature type="region of interest" description="Disordered" evidence="8">
    <location>
        <begin position="1"/>
        <end position="44"/>
    </location>
</feature>